<evidence type="ECO:0000313" key="2">
    <source>
        <dbReference type="Proteomes" id="UP001159427"/>
    </source>
</evidence>
<reference evidence="1 2" key="1">
    <citation type="submission" date="2022-05" db="EMBL/GenBank/DDBJ databases">
        <authorList>
            <consortium name="Genoscope - CEA"/>
            <person name="William W."/>
        </authorList>
    </citation>
    <scope>NUCLEOTIDE SEQUENCE [LARGE SCALE GENOMIC DNA]</scope>
</reference>
<dbReference type="Proteomes" id="UP001159427">
    <property type="component" value="Unassembled WGS sequence"/>
</dbReference>
<evidence type="ECO:0000313" key="1">
    <source>
        <dbReference type="EMBL" id="CAH3185328.1"/>
    </source>
</evidence>
<organism evidence="1 2">
    <name type="scientific">Porites evermanni</name>
    <dbReference type="NCBI Taxonomy" id="104178"/>
    <lineage>
        <taxon>Eukaryota</taxon>
        <taxon>Metazoa</taxon>
        <taxon>Cnidaria</taxon>
        <taxon>Anthozoa</taxon>
        <taxon>Hexacorallia</taxon>
        <taxon>Scleractinia</taxon>
        <taxon>Fungiina</taxon>
        <taxon>Poritidae</taxon>
        <taxon>Porites</taxon>
    </lineage>
</organism>
<protein>
    <submittedName>
        <fullName evidence="1">Uncharacterized protein</fullName>
    </submittedName>
</protein>
<proteinExistence type="predicted"/>
<dbReference type="EMBL" id="CALNXI010002250">
    <property type="protein sequence ID" value="CAH3185328.1"/>
    <property type="molecule type" value="Genomic_DNA"/>
</dbReference>
<gene>
    <name evidence="1" type="ORF">PEVE_00016057</name>
</gene>
<comment type="caution">
    <text evidence="1">The sequence shown here is derived from an EMBL/GenBank/DDBJ whole genome shotgun (WGS) entry which is preliminary data.</text>
</comment>
<keyword evidence="2" id="KW-1185">Reference proteome</keyword>
<sequence length="152" mass="17361">MEIEYCMDVVKPCNLTRKRQAVLESRTDHRTNKRPCLENSSWQAENMLNQETENRSLHSRQSLAEHSQYPSPPTLNVHIDINCNVVHEHANQVNEVQGMELAYDSANVHQYHLPSSTVSERELFMANRSSLPTCPRCLTGEPGHISHIQLSS</sequence>
<accession>A0ABN8S6I4</accession>
<name>A0ABN8S6I4_9CNID</name>